<keyword evidence="2" id="KW-1185">Reference proteome</keyword>
<dbReference type="EMBL" id="JACJJC010000358">
    <property type="protein sequence ID" value="MBM6705339.1"/>
    <property type="molecule type" value="Genomic_DNA"/>
</dbReference>
<reference evidence="1 2" key="1">
    <citation type="journal article" date="2021" name="Sci. Rep.">
        <title>The distribution of antibiotic resistance genes in chicken gut microbiota commensals.</title>
        <authorList>
            <person name="Juricova H."/>
            <person name="Matiasovicova J."/>
            <person name="Kubasova T."/>
            <person name="Cejkova D."/>
            <person name="Rychlik I."/>
        </authorList>
    </citation>
    <scope>NUCLEOTIDE SEQUENCE [LARGE SCALE GENOMIC DNA]</scope>
    <source>
        <strain evidence="1 2">An829</strain>
    </source>
</reference>
<dbReference type="Proteomes" id="UP000715095">
    <property type="component" value="Unassembled WGS sequence"/>
</dbReference>
<evidence type="ECO:0000313" key="2">
    <source>
        <dbReference type="Proteomes" id="UP000715095"/>
    </source>
</evidence>
<proteinExistence type="predicted"/>
<dbReference type="RefSeq" id="WP_205105264.1">
    <property type="nucleotide sequence ID" value="NZ_JACJJC010000358.1"/>
</dbReference>
<sequence length="61" mass="7081">MKLKQHTVFTGFRRASWGCYGIRGRLGDKKALCFDYEGSFELPIREVVKHEVISSTQFREA</sequence>
<feature type="non-terminal residue" evidence="1">
    <location>
        <position position="61"/>
    </location>
</feature>
<protein>
    <submittedName>
        <fullName evidence="1">Uncharacterized protein</fullName>
    </submittedName>
</protein>
<evidence type="ECO:0000313" key="1">
    <source>
        <dbReference type="EMBL" id="MBM6705339.1"/>
    </source>
</evidence>
<organism evidence="1 2">
    <name type="scientific">Sutterella massiliensis</name>
    <dbReference type="NCBI Taxonomy" id="1816689"/>
    <lineage>
        <taxon>Bacteria</taxon>
        <taxon>Pseudomonadati</taxon>
        <taxon>Pseudomonadota</taxon>
        <taxon>Betaproteobacteria</taxon>
        <taxon>Burkholderiales</taxon>
        <taxon>Sutterellaceae</taxon>
        <taxon>Sutterella</taxon>
    </lineage>
</organism>
<gene>
    <name evidence="1" type="ORF">H6A60_12785</name>
</gene>
<name>A0ABS2DVL7_9BURK</name>
<comment type="caution">
    <text evidence="1">The sequence shown here is derived from an EMBL/GenBank/DDBJ whole genome shotgun (WGS) entry which is preliminary data.</text>
</comment>
<accession>A0ABS2DVL7</accession>